<evidence type="ECO:0000256" key="5">
    <source>
        <dbReference type="ARBA" id="ARBA00023002"/>
    </source>
</evidence>
<evidence type="ECO:0000256" key="6">
    <source>
        <dbReference type="ARBA" id="ARBA00023004"/>
    </source>
</evidence>
<dbReference type="InterPro" id="IPR051323">
    <property type="entry name" value="AtsK-like"/>
</dbReference>
<accession>A0A8H5WI63</accession>
<dbReference type="InterPro" id="IPR003819">
    <property type="entry name" value="TauD/TfdA-like"/>
</dbReference>
<comment type="cofactor">
    <cofactor evidence="1">
        <name>Fe(2+)</name>
        <dbReference type="ChEBI" id="CHEBI:29033"/>
    </cofactor>
</comment>
<reference evidence="8 9" key="1">
    <citation type="submission" date="2020-05" db="EMBL/GenBank/DDBJ databases">
        <title>Identification and distribution of gene clusters putatively required for synthesis of sphingolipid metabolism inhibitors in phylogenetically diverse species of the filamentous fungus Fusarium.</title>
        <authorList>
            <person name="Kim H.-S."/>
            <person name="Busman M."/>
            <person name="Brown D.W."/>
            <person name="Divon H."/>
            <person name="Uhlig S."/>
            <person name="Proctor R.H."/>
        </authorList>
    </citation>
    <scope>NUCLEOTIDE SEQUENCE [LARGE SCALE GENOMIC DNA]</scope>
    <source>
        <strain evidence="8 9">NRRL 20693</strain>
    </source>
</reference>
<evidence type="ECO:0000256" key="1">
    <source>
        <dbReference type="ARBA" id="ARBA00001954"/>
    </source>
</evidence>
<dbReference type="Gene3D" id="3.60.130.10">
    <property type="entry name" value="Clavaminate synthase-like"/>
    <property type="match status" value="1"/>
</dbReference>
<comment type="similarity">
    <text evidence="2">Belongs to the TfdA dioxygenase family.</text>
</comment>
<dbReference type="OrthoDB" id="10257314at2759"/>
<dbReference type="Proteomes" id="UP000567885">
    <property type="component" value="Unassembled WGS sequence"/>
</dbReference>
<proteinExistence type="inferred from homology"/>
<keyword evidence="9" id="KW-1185">Reference proteome</keyword>
<keyword evidence="3" id="KW-0479">Metal-binding</keyword>
<evidence type="ECO:0000256" key="2">
    <source>
        <dbReference type="ARBA" id="ARBA00005896"/>
    </source>
</evidence>
<dbReference type="GO" id="GO:0005737">
    <property type="term" value="C:cytoplasm"/>
    <property type="evidence" value="ECO:0007669"/>
    <property type="project" value="TreeGrafter"/>
</dbReference>
<evidence type="ECO:0000256" key="3">
    <source>
        <dbReference type="ARBA" id="ARBA00022723"/>
    </source>
</evidence>
<gene>
    <name evidence="8" type="ORF">FHETE_8752</name>
</gene>
<evidence type="ECO:0000256" key="4">
    <source>
        <dbReference type="ARBA" id="ARBA00022964"/>
    </source>
</evidence>
<evidence type="ECO:0000313" key="9">
    <source>
        <dbReference type="Proteomes" id="UP000567885"/>
    </source>
</evidence>
<dbReference type="Pfam" id="PF02668">
    <property type="entry name" value="TauD"/>
    <property type="match status" value="1"/>
</dbReference>
<dbReference type="SUPFAM" id="SSF51197">
    <property type="entry name" value="Clavaminate synthase-like"/>
    <property type="match status" value="1"/>
</dbReference>
<feature type="domain" description="TauD/TfdA-like" evidence="7">
    <location>
        <begin position="38"/>
        <end position="337"/>
    </location>
</feature>
<keyword evidence="5" id="KW-0560">Oxidoreductase</keyword>
<dbReference type="GO" id="GO:0046872">
    <property type="term" value="F:metal ion binding"/>
    <property type="evidence" value="ECO:0007669"/>
    <property type="project" value="UniProtKB-KW"/>
</dbReference>
<dbReference type="AlphaFoldDB" id="A0A8H5WI63"/>
<evidence type="ECO:0000313" key="8">
    <source>
        <dbReference type="EMBL" id="KAF5660901.1"/>
    </source>
</evidence>
<dbReference type="PANTHER" id="PTHR30468:SF10">
    <property type="entry name" value="TAUD_TFDA-LIKE DOMAIN-CONTAINING PROTEIN"/>
    <property type="match status" value="1"/>
</dbReference>
<protein>
    <submittedName>
        <fullName evidence="8">Taurine dioxygenase</fullName>
    </submittedName>
</protein>
<dbReference type="GO" id="GO:0016706">
    <property type="term" value="F:2-oxoglutarate-dependent dioxygenase activity"/>
    <property type="evidence" value="ECO:0007669"/>
    <property type="project" value="TreeGrafter"/>
</dbReference>
<dbReference type="PANTHER" id="PTHR30468">
    <property type="entry name" value="ALPHA-KETOGLUTARATE-DEPENDENT SULFONATE DIOXYGENASE"/>
    <property type="match status" value="1"/>
</dbReference>
<dbReference type="EMBL" id="JAAGWQ010000188">
    <property type="protein sequence ID" value="KAF5660901.1"/>
    <property type="molecule type" value="Genomic_DNA"/>
</dbReference>
<keyword evidence="6" id="KW-0408">Iron</keyword>
<name>A0A8H5WI63_FUSHE</name>
<dbReference type="InterPro" id="IPR042098">
    <property type="entry name" value="TauD-like_sf"/>
</dbReference>
<keyword evidence="4 8" id="KW-0223">Dioxygenase</keyword>
<organism evidence="8 9">
    <name type="scientific">Fusarium heterosporum</name>
    <dbReference type="NCBI Taxonomy" id="42747"/>
    <lineage>
        <taxon>Eukaryota</taxon>
        <taxon>Fungi</taxon>
        <taxon>Dikarya</taxon>
        <taxon>Ascomycota</taxon>
        <taxon>Pezizomycotina</taxon>
        <taxon>Sordariomycetes</taxon>
        <taxon>Hypocreomycetidae</taxon>
        <taxon>Hypocreales</taxon>
        <taxon>Nectriaceae</taxon>
        <taxon>Fusarium</taxon>
        <taxon>Fusarium heterosporum species complex</taxon>
    </lineage>
</organism>
<evidence type="ECO:0000259" key="7">
    <source>
        <dbReference type="Pfam" id="PF02668"/>
    </source>
</evidence>
<sequence>MSTTTTTETQRTVPINVEASKYPEPLIPSGALDKFKYEESTPVIGREYSTVNLVDDIINAENADELIRDLAITISQRGVVFFRAQDNLTDDLHKQLVHRLGQLSGKPSDSTLHIHPLLNSQSEFGVEDKEISVISSEVQFIKRLKDRDDRKFGAASWHSDIQFEQYPADYTSLRLTTLPAGGGDTLWASGYELYDRYSDAYRKFFEGLTATFHGDGFLRARDANPDLYKIYKEARGNPANVGDDLAAVHPVVRTNPVTGWKSIFAIGNFPKRINELSERESRELLQSFYRRIEENHDLQVRFRWRNPNDIAFWDNRSVFHSATNDYDGLGERTGHRAVGIGEKPFLNPSTLGSRILPPAFLLLNTGTQIFVHFCSSGYSFTHFKKQKFFQAPRAKQSDPFAMDLFKKLPPELHLRLLLAIRCRKSVSCLTQASPIMRQQYFAHKAYLEKKLLTIDFGKAGIQEAMAILLFPAPACGVSAVSQHLHSWSKGQLPDPFESNNKQLLRELIRLHGFLRMFIEDYITKAIATDPSREYLCLPTLSLYRERSFFREEDVFVPFDSTHLTSSEMQRFMKAFLRYELDCKVHVATILFQQTVKLSLKRHFKRRKLNELEHEAIMCVESYVQSLYGAMIAQCGDAWLPTSPENSSTKKGLLFPDSFYMDPEAYGSDLGLGDSGGATIANRLSDFGLDLAAELLCIFKDKNVHKVELKRFFVKISNSDLYKFNAGMGHLESEILEDPERQQPTGLDAPMYHRLRGRLCRGGLLTKIYRRRAWVFFDNDRLYPRRRASRQTFPTERFLIKQRSTVTYVDGWFLNPKLTEALHRSQTWHDGFADESPEAVSPATLPGSVPVGYLWTILKNGRQTIKMGPFWNKTNKPCDVGSLVVCFPLPHRQASHEIGEYTNGWKVLPG</sequence>
<comment type="caution">
    <text evidence="8">The sequence shown here is derived from an EMBL/GenBank/DDBJ whole genome shotgun (WGS) entry which is preliminary data.</text>
</comment>